<organism evidence="7 8">
    <name type="scientific">Caminibacter pacificus</name>
    <dbReference type="NCBI Taxonomy" id="1424653"/>
    <lineage>
        <taxon>Bacteria</taxon>
        <taxon>Pseudomonadati</taxon>
        <taxon>Campylobacterota</taxon>
        <taxon>Epsilonproteobacteria</taxon>
        <taxon>Nautiliales</taxon>
        <taxon>Nautiliaceae</taxon>
        <taxon>Caminibacter</taxon>
    </lineage>
</organism>
<keyword evidence="3 5" id="KW-0810">Translation regulation</keyword>
<dbReference type="Proteomes" id="UP000272781">
    <property type="component" value="Unassembled WGS sequence"/>
</dbReference>
<evidence type="ECO:0000313" key="6">
    <source>
        <dbReference type="EMBL" id="QCI28502.1"/>
    </source>
</evidence>
<evidence type="ECO:0000256" key="5">
    <source>
        <dbReference type="HAMAP-Rule" id="MF_01185"/>
    </source>
</evidence>
<comment type="subcellular location">
    <subcellularLocation>
        <location evidence="5">Cytoplasm</location>
    </subcellularLocation>
</comment>
<dbReference type="GO" id="GO:0044780">
    <property type="term" value="P:bacterial-type flagellum assembly"/>
    <property type="evidence" value="ECO:0007669"/>
    <property type="project" value="UniProtKB-UniRule"/>
</dbReference>
<dbReference type="InterPro" id="IPR003775">
    <property type="entry name" value="Flagellar_assembly_factor_FliW"/>
</dbReference>
<keyword evidence="4 5" id="KW-0143">Chaperone</keyword>
<keyword evidence="9" id="KW-1185">Reference proteome</keyword>
<keyword evidence="2 5" id="KW-1005">Bacterial flagellum biogenesis</keyword>
<dbReference type="InterPro" id="IPR024046">
    <property type="entry name" value="Flagellar_assmbl_FliW_dom_sf"/>
</dbReference>
<evidence type="ECO:0000256" key="1">
    <source>
        <dbReference type="ARBA" id="ARBA00022490"/>
    </source>
</evidence>
<evidence type="ECO:0000313" key="7">
    <source>
        <dbReference type="EMBL" id="ROR40772.1"/>
    </source>
</evidence>
<name>A0AAJ4RDJ6_9BACT</name>
<evidence type="ECO:0000256" key="4">
    <source>
        <dbReference type="ARBA" id="ARBA00023186"/>
    </source>
</evidence>
<evidence type="ECO:0000313" key="8">
    <source>
        <dbReference type="Proteomes" id="UP000272781"/>
    </source>
</evidence>
<reference evidence="9" key="1">
    <citation type="submission" date="2018-03" db="EMBL/GenBank/DDBJ databases">
        <title>A comparative analysis of the Nautiliaceae.</title>
        <authorList>
            <person name="Grosche A."/>
            <person name="Smedile F."/>
            <person name="Vetriani C."/>
        </authorList>
    </citation>
    <scope>NUCLEOTIDE SEQUENCE [LARGE SCALE GENOMIC DNA]</scope>
    <source>
        <strain evidence="9">TB6</strain>
    </source>
</reference>
<dbReference type="Gene3D" id="2.30.290.10">
    <property type="entry name" value="BH3618-like"/>
    <property type="match status" value="1"/>
</dbReference>
<dbReference type="HAMAP" id="MF_01185">
    <property type="entry name" value="FliW"/>
    <property type="match status" value="1"/>
</dbReference>
<dbReference type="Pfam" id="PF02623">
    <property type="entry name" value="FliW"/>
    <property type="match status" value="1"/>
</dbReference>
<accession>A0AAJ4RDJ6</accession>
<reference evidence="7 8" key="2">
    <citation type="submission" date="2018-11" db="EMBL/GenBank/DDBJ databases">
        <title>Genomic Encyclopedia of Type Strains, Phase IV (KMG-IV): sequencing the most valuable type-strain genomes for metagenomic binning, comparative biology and taxonomic classification.</title>
        <authorList>
            <person name="Goeker M."/>
        </authorList>
    </citation>
    <scope>NUCLEOTIDE SEQUENCE [LARGE SCALE GENOMIC DNA]</scope>
    <source>
        <strain evidence="7 8">DSM 27783</strain>
    </source>
</reference>
<evidence type="ECO:0000256" key="2">
    <source>
        <dbReference type="ARBA" id="ARBA00022795"/>
    </source>
</evidence>
<keyword evidence="7" id="KW-0282">Flagellum</keyword>
<reference evidence="6" key="3">
    <citation type="submission" date="2019-06" db="EMBL/GenBank/DDBJ databases">
        <title>A comparative analysis of the Nautiliaceae.</title>
        <authorList>
            <person name="Grosche A."/>
            <person name="Smedile F."/>
            <person name="Vetriani C."/>
        </authorList>
    </citation>
    <scope>NUCLEOTIDE SEQUENCE</scope>
    <source>
        <strain evidence="6">TB6</strain>
    </source>
</reference>
<comment type="subunit">
    <text evidence="5">Interacts with translational regulator CsrA and flagellin(s).</text>
</comment>
<proteinExistence type="inferred from homology"/>
<keyword evidence="7" id="KW-0966">Cell projection</keyword>
<dbReference type="SUPFAM" id="SSF141457">
    <property type="entry name" value="BH3618-like"/>
    <property type="match status" value="1"/>
</dbReference>
<comment type="function">
    <text evidence="5">Acts as an anti-CsrA protein, binds CsrA and prevents it from repressing translation of its target genes, one of which is flagellin. Binds to flagellin and participates in the assembly of the flagellum.</text>
</comment>
<dbReference type="RefSeq" id="WP_123351686.1">
    <property type="nucleotide sequence ID" value="NZ_CP027432.2"/>
</dbReference>
<dbReference type="GO" id="GO:0005737">
    <property type="term" value="C:cytoplasm"/>
    <property type="evidence" value="ECO:0007669"/>
    <property type="project" value="UniProtKB-SubCell"/>
</dbReference>
<dbReference type="AlphaFoldDB" id="A0AAJ4RDJ6"/>
<gene>
    <name evidence="5" type="primary">fliW</name>
    <name evidence="6" type="ORF">C6V80_05870</name>
    <name evidence="7" type="ORF">EDC58_0253</name>
</gene>
<comment type="similarity">
    <text evidence="5">Belongs to the FliW family.</text>
</comment>
<dbReference type="EMBL" id="RJVK01000001">
    <property type="protein sequence ID" value="ROR40772.1"/>
    <property type="molecule type" value="Genomic_DNA"/>
</dbReference>
<dbReference type="PANTHER" id="PTHR39190">
    <property type="entry name" value="FLAGELLAR ASSEMBLY FACTOR FLIW"/>
    <property type="match status" value="1"/>
</dbReference>
<keyword evidence="1 5" id="KW-0963">Cytoplasm</keyword>
<keyword evidence="7" id="KW-0969">Cilium</keyword>
<sequence length="123" mass="14267">MKFNVVLPILGFEDEKEFELEEVSDIFYRLKGKNVTFTLVNPFALRDDYDFEISESEQKALKLDENKKFLVLNIVTLNEDFLKSTVNFAAPLIFNMDDKLMGQVILDKYPYSLAEPLANFKKG</sequence>
<dbReference type="EMBL" id="CP027432">
    <property type="protein sequence ID" value="QCI28502.1"/>
    <property type="molecule type" value="Genomic_DNA"/>
</dbReference>
<dbReference type="PANTHER" id="PTHR39190:SF1">
    <property type="entry name" value="FLAGELLAR ASSEMBLY FACTOR FLIW"/>
    <property type="match status" value="1"/>
</dbReference>
<dbReference type="GO" id="GO:0006417">
    <property type="term" value="P:regulation of translation"/>
    <property type="evidence" value="ECO:0007669"/>
    <property type="project" value="UniProtKB-KW"/>
</dbReference>
<protein>
    <recommendedName>
        <fullName evidence="5">Flagellar assembly factor FliW</fullName>
    </recommendedName>
</protein>
<evidence type="ECO:0000313" key="9">
    <source>
        <dbReference type="Proteomes" id="UP000298805"/>
    </source>
</evidence>
<evidence type="ECO:0000256" key="3">
    <source>
        <dbReference type="ARBA" id="ARBA00022845"/>
    </source>
</evidence>
<dbReference type="Proteomes" id="UP000298805">
    <property type="component" value="Chromosome"/>
</dbReference>